<gene>
    <name evidence="5" type="ORF">EDD42_2118</name>
</gene>
<sequence length="241" mass="25609">MPRTSGLPALGVEQSTTERPAPPSRVERFAPVLRVTGDPRAERTRQTIFDAVATILAGRPERVSVGDIVRVAGISRSSFYAHFASLDDLTAAYLRVQFAGLAASGVSVRPAGESLGSAERAREAYRRLVAQLLEDAPLYSSVLELPVARSAFDDLVGEHADHLIGSLLERTEVPVGIPAGLVSAYVAGGTLSLVDGWRRGRIDVSDDELVEALVALLPAWLLDERPVGASPPPPTPESSGR</sequence>
<feature type="region of interest" description="Disordered" evidence="3">
    <location>
        <begin position="1"/>
        <end position="24"/>
    </location>
</feature>
<accession>A0A3N2C3G1</accession>
<evidence type="ECO:0000256" key="3">
    <source>
        <dbReference type="SAM" id="MobiDB-lite"/>
    </source>
</evidence>
<feature type="domain" description="HTH tetR-type" evidence="4">
    <location>
        <begin position="42"/>
        <end position="101"/>
    </location>
</feature>
<dbReference type="GO" id="GO:0003677">
    <property type="term" value="F:DNA binding"/>
    <property type="evidence" value="ECO:0007669"/>
    <property type="project" value="UniProtKB-UniRule"/>
</dbReference>
<dbReference type="InterPro" id="IPR001647">
    <property type="entry name" value="HTH_TetR"/>
</dbReference>
<evidence type="ECO:0000256" key="2">
    <source>
        <dbReference type="PROSITE-ProRule" id="PRU00335"/>
    </source>
</evidence>
<dbReference type="PROSITE" id="PS50977">
    <property type="entry name" value="HTH_TETR_2"/>
    <property type="match status" value="1"/>
</dbReference>
<evidence type="ECO:0000259" key="4">
    <source>
        <dbReference type="PROSITE" id="PS50977"/>
    </source>
</evidence>
<dbReference type="InterPro" id="IPR009057">
    <property type="entry name" value="Homeodomain-like_sf"/>
</dbReference>
<evidence type="ECO:0000256" key="1">
    <source>
        <dbReference type="ARBA" id="ARBA00023125"/>
    </source>
</evidence>
<organism evidence="5 6">
    <name type="scientific">Plantibacter flavus</name>
    <dbReference type="NCBI Taxonomy" id="150123"/>
    <lineage>
        <taxon>Bacteria</taxon>
        <taxon>Bacillati</taxon>
        <taxon>Actinomycetota</taxon>
        <taxon>Actinomycetes</taxon>
        <taxon>Micrococcales</taxon>
        <taxon>Microbacteriaceae</taxon>
        <taxon>Plantibacter</taxon>
    </lineage>
</organism>
<keyword evidence="6" id="KW-1185">Reference proteome</keyword>
<dbReference type="RefSeq" id="WP_085510997.1">
    <property type="nucleotide sequence ID" value="NZ_FXAP01000001.1"/>
</dbReference>
<proteinExistence type="predicted"/>
<evidence type="ECO:0000313" key="6">
    <source>
        <dbReference type="Proteomes" id="UP000266915"/>
    </source>
</evidence>
<name>A0A3N2C3G1_9MICO</name>
<dbReference type="AlphaFoldDB" id="A0A3N2C3G1"/>
<reference evidence="5 6" key="1">
    <citation type="submission" date="2018-11" db="EMBL/GenBank/DDBJ databases">
        <title>Sequencing the genomes of 1000 actinobacteria strains.</title>
        <authorList>
            <person name="Klenk H.-P."/>
        </authorList>
    </citation>
    <scope>NUCLEOTIDE SEQUENCE [LARGE SCALE GENOMIC DNA]</scope>
    <source>
        <strain evidence="5 6">DSM 14012</strain>
    </source>
</reference>
<keyword evidence="1 2" id="KW-0238">DNA-binding</keyword>
<dbReference type="Gene3D" id="1.10.357.10">
    <property type="entry name" value="Tetracycline Repressor, domain 2"/>
    <property type="match status" value="1"/>
</dbReference>
<comment type="caution">
    <text evidence="5">The sequence shown here is derived from an EMBL/GenBank/DDBJ whole genome shotgun (WGS) entry which is preliminary data.</text>
</comment>
<feature type="DNA-binding region" description="H-T-H motif" evidence="2">
    <location>
        <begin position="64"/>
        <end position="83"/>
    </location>
</feature>
<dbReference type="SUPFAM" id="SSF46689">
    <property type="entry name" value="Homeodomain-like"/>
    <property type="match status" value="1"/>
</dbReference>
<protein>
    <submittedName>
        <fullName evidence="5">TetR family transcriptional regulator</fullName>
    </submittedName>
</protein>
<dbReference type="Proteomes" id="UP000266915">
    <property type="component" value="Unassembled WGS sequence"/>
</dbReference>
<evidence type="ECO:0000313" key="5">
    <source>
        <dbReference type="EMBL" id="ROR82036.1"/>
    </source>
</evidence>
<dbReference type="EMBL" id="RKHL01000001">
    <property type="protein sequence ID" value="ROR82036.1"/>
    <property type="molecule type" value="Genomic_DNA"/>
</dbReference>
<dbReference type="Pfam" id="PF00440">
    <property type="entry name" value="TetR_N"/>
    <property type="match status" value="1"/>
</dbReference>